<evidence type="ECO:0000313" key="2">
    <source>
        <dbReference type="EMBL" id="RXI37127.1"/>
    </source>
</evidence>
<keyword evidence="3" id="KW-1185">Reference proteome</keyword>
<feature type="region of interest" description="Disordered" evidence="1">
    <location>
        <begin position="1"/>
        <end position="23"/>
    </location>
</feature>
<feature type="compositionally biased region" description="Low complexity" evidence="1">
    <location>
        <begin position="1"/>
        <end position="19"/>
    </location>
</feature>
<reference evidence="2 3" key="1">
    <citation type="submission" date="2017-09" db="EMBL/GenBank/DDBJ databases">
        <title>Genomics of the genus Arcobacter.</title>
        <authorList>
            <person name="Perez-Cataluna A."/>
            <person name="Figueras M.J."/>
            <person name="Salas-Masso N."/>
        </authorList>
    </citation>
    <scope>NUCLEOTIDE SEQUENCE [LARGE SCALE GENOMIC DNA]</scope>
    <source>
        <strain evidence="2 3">CECT 7834</strain>
    </source>
</reference>
<dbReference type="AlphaFoldDB" id="A0A6M8NGM4"/>
<dbReference type="Proteomes" id="UP000290378">
    <property type="component" value="Unassembled WGS sequence"/>
</dbReference>
<protein>
    <submittedName>
        <fullName evidence="2">Uncharacterized protein</fullName>
    </submittedName>
</protein>
<name>A0A6M8NGM4_9BACT</name>
<proteinExistence type="predicted"/>
<evidence type="ECO:0000313" key="3">
    <source>
        <dbReference type="Proteomes" id="UP000290378"/>
    </source>
</evidence>
<comment type="caution">
    <text evidence="2">The sequence shown here is derived from an EMBL/GenBank/DDBJ whole genome shotgun (WGS) entry which is preliminary data.</text>
</comment>
<evidence type="ECO:0000256" key="1">
    <source>
        <dbReference type="SAM" id="MobiDB-lite"/>
    </source>
</evidence>
<accession>A0A6M8NGM4</accession>
<gene>
    <name evidence="2" type="ORF">CP963_13560</name>
</gene>
<organism evidence="2 3">
    <name type="scientific">Arcobacter cloacae</name>
    <dbReference type="NCBI Taxonomy" id="1054034"/>
    <lineage>
        <taxon>Bacteria</taxon>
        <taxon>Pseudomonadati</taxon>
        <taxon>Campylobacterota</taxon>
        <taxon>Epsilonproteobacteria</taxon>
        <taxon>Campylobacterales</taxon>
        <taxon>Arcobacteraceae</taxon>
        <taxon>Arcobacter</taxon>
    </lineage>
</organism>
<dbReference type="RefSeq" id="WP_129014672.1">
    <property type="nucleotide sequence ID" value="NZ_CBCSEI010000025.1"/>
</dbReference>
<sequence length="329" mass="37591">MEINNSYSQNSYQSQTSSTKKVDEVNSGGILNTFERLIDKANTNNTDNVKISAAYYESSNIPSTSSVTYEKPTSVKWEDQLVYPVFSQPELIEVYKSLKDTDPEAYKWHVQLVAATNGNKYEDAPEFEAFVKKWMDKGESEDIAISRAVAYAEAGLLDYGKQRVHQVGKDLPYGDIKQHGFHLINNEPLKNAVMKTLDSLDYEDAYDLVRSIFEGFPENKGVPSSFQELLDNFGIKLEELKKLNPETAKNDKFTFTGDVNLKDGTDSKEYNNFIFDTLIKFFEDRIEKLDYVIENKPPEESRDFHELRDGLNSLIDNFKKEAAGYNSNF</sequence>
<dbReference type="EMBL" id="NXII01000035">
    <property type="protein sequence ID" value="RXI37127.1"/>
    <property type="molecule type" value="Genomic_DNA"/>
</dbReference>